<proteinExistence type="predicted"/>
<dbReference type="AlphaFoldDB" id="A0AAE1DDH0"/>
<keyword evidence="2" id="KW-1185">Reference proteome</keyword>
<evidence type="ECO:0000313" key="1">
    <source>
        <dbReference type="EMBL" id="KAK3765915.1"/>
    </source>
</evidence>
<reference evidence="1" key="1">
    <citation type="journal article" date="2023" name="G3 (Bethesda)">
        <title>A reference genome for the long-term kleptoplast-retaining sea slug Elysia crispata morphotype clarki.</title>
        <authorList>
            <person name="Eastman K.E."/>
            <person name="Pendleton A.L."/>
            <person name="Shaikh M.A."/>
            <person name="Suttiyut T."/>
            <person name="Ogas R."/>
            <person name="Tomko P."/>
            <person name="Gavelis G."/>
            <person name="Widhalm J.R."/>
            <person name="Wisecaver J.H."/>
        </authorList>
    </citation>
    <scope>NUCLEOTIDE SEQUENCE</scope>
    <source>
        <strain evidence="1">ECLA1</strain>
    </source>
</reference>
<evidence type="ECO:0000313" key="2">
    <source>
        <dbReference type="Proteomes" id="UP001283361"/>
    </source>
</evidence>
<gene>
    <name evidence="1" type="ORF">RRG08_002161</name>
</gene>
<name>A0AAE1DDH0_9GAST</name>
<dbReference type="Proteomes" id="UP001283361">
    <property type="component" value="Unassembled WGS sequence"/>
</dbReference>
<dbReference type="EMBL" id="JAWDGP010004263">
    <property type="protein sequence ID" value="KAK3765915.1"/>
    <property type="molecule type" value="Genomic_DNA"/>
</dbReference>
<protein>
    <submittedName>
        <fullName evidence="1">Uncharacterized protein</fullName>
    </submittedName>
</protein>
<organism evidence="1 2">
    <name type="scientific">Elysia crispata</name>
    <name type="common">lettuce slug</name>
    <dbReference type="NCBI Taxonomy" id="231223"/>
    <lineage>
        <taxon>Eukaryota</taxon>
        <taxon>Metazoa</taxon>
        <taxon>Spiralia</taxon>
        <taxon>Lophotrochozoa</taxon>
        <taxon>Mollusca</taxon>
        <taxon>Gastropoda</taxon>
        <taxon>Heterobranchia</taxon>
        <taxon>Euthyneura</taxon>
        <taxon>Panpulmonata</taxon>
        <taxon>Sacoglossa</taxon>
        <taxon>Placobranchoidea</taxon>
        <taxon>Plakobranchidae</taxon>
        <taxon>Elysia</taxon>
    </lineage>
</organism>
<comment type="caution">
    <text evidence="1">The sequence shown here is derived from an EMBL/GenBank/DDBJ whole genome shotgun (WGS) entry which is preliminary data.</text>
</comment>
<sequence length="141" mass="15908">MEELSFYFRPVTLYSQQVTTLQLQPISKVHQGIRSDNQVKIFYLPNQVPDSSISGSKDACLTKRALASKEACNLLGLCDERMSRIMAACEQWPATKHCGTFNATSAMLLTRMDEPILHQTEKLTISVHVTKTLLAYEKKTQ</sequence>
<accession>A0AAE1DDH0</accession>